<organism evidence="1 2">
    <name type="scientific">Daphnia pulex</name>
    <name type="common">Water flea</name>
    <dbReference type="NCBI Taxonomy" id="6669"/>
    <lineage>
        <taxon>Eukaryota</taxon>
        <taxon>Metazoa</taxon>
        <taxon>Ecdysozoa</taxon>
        <taxon>Arthropoda</taxon>
        <taxon>Crustacea</taxon>
        <taxon>Branchiopoda</taxon>
        <taxon>Diplostraca</taxon>
        <taxon>Cladocera</taxon>
        <taxon>Anomopoda</taxon>
        <taxon>Daphniidae</taxon>
        <taxon>Daphnia</taxon>
    </lineage>
</organism>
<keyword evidence="2" id="KW-1185">Reference proteome</keyword>
<dbReference type="AlphaFoldDB" id="E9GY89"/>
<evidence type="ECO:0000313" key="1">
    <source>
        <dbReference type="EMBL" id="EFX75605.1"/>
    </source>
</evidence>
<reference evidence="1 2" key="1">
    <citation type="journal article" date="2011" name="Science">
        <title>The ecoresponsive genome of Daphnia pulex.</title>
        <authorList>
            <person name="Colbourne J.K."/>
            <person name="Pfrender M.E."/>
            <person name="Gilbert D."/>
            <person name="Thomas W.K."/>
            <person name="Tucker A."/>
            <person name="Oakley T.H."/>
            <person name="Tokishita S."/>
            <person name="Aerts A."/>
            <person name="Arnold G.J."/>
            <person name="Basu M.K."/>
            <person name="Bauer D.J."/>
            <person name="Caceres C.E."/>
            <person name="Carmel L."/>
            <person name="Casola C."/>
            <person name="Choi J.H."/>
            <person name="Detter J.C."/>
            <person name="Dong Q."/>
            <person name="Dusheyko S."/>
            <person name="Eads B.D."/>
            <person name="Frohlich T."/>
            <person name="Geiler-Samerotte K.A."/>
            <person name="Gerlach D."/>
            <person name="Hatcher P."/>
            <person name="Jogdeo S."/>
            <person name="Krijgsveld J."/>
            <person name="Kriventseva E.V."/>
            <person name="Kultz D."/>
            <person name="Laforsch C."/>
            <person name="Lindquist E."/>
            <person name="Lopez J."/>
            <person name="Manak J.R."/>
            <person name="Muller J."/>
            <person name="Pangilinan J."/>
            <person name="Patwardhan R.P."/>
            <person name="Pitluck S."/>
            <person name="Pritham E.J."/>
            <person name="Rechtsteiner A."/>
            <person name="Rho M."/>
            <person name="Rogozin I.B."/>
            <person name="Sakarya O."/>
            <person name="Salamov A."/>
            <person name="Schaack S."/>
            <person name="Shapiro H."/>
            <person name="Shiga Y."/>
            <person name="Skalitzky C."/>
            <person name="Smith Z."/>
            <person name="Souvorov A."/>
            <person name="Sung W."/>
            <person name="Tang Z."/>
            <person name="Tsuchiya D."/>
            <person name="Tu H."/>
            <person name="Vos H."/>
            <person name="Wang M."/>
            <person name="Wolf Y.I."/>
            <person name="Yamagata H."/>
            <person name="Yamada T."/>
            <person name="Ye Y."/>
            <person name="Shaw J.R."/>
            <person name="Andrews J."/>
            <person name="Crease T.J."/>
            <person name="Tang H."/>
            <person name="Lucas S.M."/>
            <person name="Robertson H.M."/>
            <person name="Bork P."/>
            <person name="Koonin E.V."/>
            <person name="Zdobnov E.M."/>
            <person name="Grigoriev I.V."/>
            <person name="Lynch M."/>
            <person name="Boore J.L."/>
        </authorList>
    </citation>
    <scope>NUCLEOTIDE SEQUENCE [LARGE SCALE GENOMIC DNA]</scope>
</reference>
<gene>
    <name evidence="1" type="ORF">DAPPUDRAFT_323224</name>
</gene>
<accession>E9GY89</accession>
<sequence>MIQTRIAVEPKSGERKERYIDPAGKFFPFFLPAVDDTLLKNVMIKYQSIGVPANTFLVKEQPDQCWMSDGKSGLCGPVRSCHPHDELQEPLNPESRMLPSRTLCGYVNKNGKQVNTYLRYVFWGIDSK</sequence>
<dbReference type="Proteomes" id="UP000000305">
    <property type="component" value="Unassembled WGS sequence"/>
</dbReference>
<evidence type="ECO:0000313" key="2">
    <source>
        <dbReference type="Proteomes" id="UP000000305"/>
    </source>
</evidence>
<dbReference type="EMBL" id="GL732574">
    <property type="protein sequence ID" value="EFX75605.1"/>
    <property type="molecule type" value="Genomic_DNA"/>
</dbReference>
<dbReference type="KEGG" id="dpx:DAPPUDRAFT_323224"/>
<proteinExistence type="predicted"/>
<protein>
    <submittedName>
        <fullName evidence="1">Uncharacterized protein</fullName>
    </submittedName>
</protein>
<name>E9GY89_DAPPU</name>
<dbReference type="HOGENOM" id="CLU_1961812_0_0_1"/>
<dbReference type="InParanoid" id="E9GY89"/>